<keyword evidence="3" id="KW-1185">Reference proteome</keyword>
<protein>
    <submittedName>
        <fullName evidence="2">Uncharacterized protein</fullName>
    </submittedName>
</protein>
<keyword evidence="1" id="KW-0732">Signal</keyword>
<dbReference type="Proteomes" id="UP000671852">
    <property type="component" value="Chromosome"/>
</dbReference>
<dbReference type="KEGG" id="saqt:GJV85_13100"/>
<name>A0A975B2F1_9BACT</name>
<organism evidence="2 3">
    <name type="scientific">Sulfurimonas aquatica</name>
    <dbReference type="NCBI Taxonomy" id="2672570"/>
    <lineage>
        <taxon>Bacteria</taxon>
        <taxon>Pseudomonadati</taxon>
        <taxon>Campylobacterota</taxon>
        <taxon>Epsilonproteobacteria</taxon>
        <taxon>Campylobacterales</taxon>
        <taxon>Sulfurimonadaceae</taxon>
        <taxon>Sulfurimonas</taxon>
    </lineage>
</organism>
<reference evidence="2" key="1">
    <citation type="submission" date="2019-11" db="EMBL/GenBank/DDBJ databases">
        <authorList>
            <person name="Kojima H."/>
        </authorList>
    </citation>
    <scope>NUCLEOTIDE SEQUENCE</scope>
    <source>
        <strain evidence="2">H1576</strain>
    </source>
</reference>
<evidence type="ECO:0000256" key="1">
    <source>
        <dbReference type="SAM" id="SignalP"/>
    </source>
</evidence>
<sequence>MKKIRIILLVTLLLNITILNADTQLDLRKQNGYSYFTASTQCMNFSTDYTTVSGDNISTNASSNNQVYSTGSIFNLNNKFAFSTEVTTTLFPQRAYEQTSINGVLSQKNYADMMNNSLQGLGHYKFSDEHRVVFGSLYNISSWKRYKFIAPSGPESTSNVIEQRSMTLALQIGYWYEDYFLEDSKLHLSFRSLVGLPIWGTTENTSDDVVFSNRGGYNVDIVLNIGYPLYDNKEYGLMLGYSEINRDSAREGTIIVPKGNIQNTSIGLYVAF</sequence>
<evidence type="ECO:0000313" key="2">
    <source>
        <dbReference type="EMBL" id="QSZ43001.1"/>
    </source>
</evidence>
<proteinExistence type="predicted"/>
<reference evidence="2" key="2">
    <citation type="submission" date="2021-04" db="EMBL/GenBank/DDBJ databases">
        <title>Isolation and characterization of a novel species of the genus Sulfurimonas.</title>
        <authorList>
            <person name="Fukui M."/>
        </authorList>
    </citation>
    <scope>NUCLEOTIDE SEQUENCE</scope>
    <source>
        <strain evidence="2">H1576</strain>
    </source>
</reference>
<evidence type="ECO:0000313" key="3">
    <source>
        <dbReference type="Proteomes" id="UP000671852"/>
    </source>
</evidence>
<accession>A0A975B2F1</accession>
<dbReference type="RefSeq" id="WP_207561815.1">
    <property type="nucleotide sequence ID" value="NZ_CP046072.1"/>
</dbReference>
<feature type="chain" id="PRO_5037386349" evidence="1">
    <location>
        <begin position="22"/>
        <end position="272"/>
    </location>
</feature>
<feature type="signal peptide" evidence="1">
    <location>
        <begin position="1"/>
        <end position="21"/>
    </location>
</feature>
<dbReference type="EMBL" id="CP046072">
    <property type="protein sequence ID" value="QSZ43001.1"/>
    <property type="molecule type" value="Genomic_DNA"/>
</dbReference>
<gene>
    <name evidence="2" type="ORF">GJV85_13100</name>
</gene>
<dbReference type="AlphaFoldDB" id="A0A975B2F1"/>